<dbReference type="Proteomes" id="UP000002875">
    <property type="component" value="Chromosome"/>
</dbReference>
<evidence type="ECO:0000313" key="1">
    <source>
        <dbReference type="EMBL" id="AFK03198.1"/>
    </source>
</evidence>
<name>A0ABM5N1F5_EMTOG</name>
<gene>
    <name evidence="1" type="ordered locus">Emtol_2059</name>
</gene>
<organism evidence="1 2">
    <name type="scientific">Emticicia oligotrophica (strain DSM 17448 / CIP 109782 / MTCC 6937 / GPTSA100-15)</name>
    <dbReference type="NCBI Taxonomy" id="929562"/>
    <lineage>
        <taxon>Bacteria</taxon>
        <taxon>Pseudomonadati</taxon>
        <taxon>Bacteroidota</taxon>
        <taxon>Cytophagia</taxon>
        <taxon>Cytophagales</taxon>
        <taxon>Leadbetterellaceae</taxon>
        <taxon>Emticicia</taxon>
    </lineage>
</organism>
<accession>A0ABM5N1F5</accession>
<proteinExistence type="predicted"/>
<keyword evidence="2" id="KW-1185">Reference proteome</keyword>
<protein>
    <submittedName>
        <fullName evidence="1">Uncharacterized protein</fullName>
    </submittedName>
</protein>
<sequence length="42" mass="5070">MSGYFQKLNTLLLDLSIGVYQSVWHSNTHAFYEFIYLLHQYQ</sequence>
<reference evidence="1 2" key="1">
    <citation type="submission" date="2011-07" db="EMBL/GenBank/DDBJ databases">
        <title>The complete genome of chromosome of Emticicia oligotrophica DSM 17448.</title>
        <authorList>
            <consortium name="US DOE Joint Genome Institute (JGI-PGF)"/>
            <person name="Lucas S."/>
            <person name="Han J."/>
            <person name="Lapidus A."/>
            <person name="Bruce D."/>
            <person name="Goodwin L."/>
            <person name="Pitluck S."/>
            <person name="Peters L."/>
            <person name="Kyrpides N."/>
            <person name="Mavromatis K."/>
            <person name="Ivanova N."/>
            <person name="Ovchinnikova G."/>
            <person name="Teshima H."/>
            <person name="Detter J.C."/>
            <person name="Tapia R."/>
            <person name="Han C."/>
            <person name="Land M."/>
            <person name="Hauser L."/>
            <person name="Markowitz V."/>
            <person name="Cheng J.-F."/>
            <person name="Hugenholtz P."/>
            <person name="Woyke T."/>
            <person name="Wu D."/>
            <person name="Tindall B."/>
            <person name="Pomrenke H."/>
            <person name="Brambilla E."/>
            <person name="Klenk H.-P."/>
            <person name="Eisen J.A."/>
        </authorList>
    </citation>
    <scope>NUCLEOTIDE SEQUENCE [LARGE SCALE GENOMIC DNA]</scope>
    <source>
        <strain evidence="1 2">DSM 17448</strain>
    </source>
</reference>
<dbReference type="EMBL" id="CP002961">
    <property type="protein sequence ID" value="AFK03198.1"/>
    <property type="molecule type" value="Genomic_DNA"/>
</dbReference>
<evidence type="ECO:0000313" key="2">
    <source>
        <dbReference type="Proteomes" id="UP000002875"/>
    </source>
</evidence>